<proteinExistence type="predicted"/>
<feature type="transmembrane region" description="Helical" evidence="1">
    <location>
        <begin position="39"/>
        <end position="58"/>
    </location>
</feature>
<keyword evidence="1" id="KW-0472">Membrane</keyword>
<gene>
    <name evidence="2" type="ORF">Ahu01nite_078630</name>
</gene>
<protein>
    <submittedName>
        <fullName evidence="2">Uncharacterized protein</fullName>
    </submittedName>
</protein>
<sequence>MTSAISVVAVLILTGQVAGLVAAYLRGGRPAPWDGTVGLVLGVVLFGALPLLLVTGLVRQRLAYATIGEVLARVRDLPAGELEATISRATGDTRVLIAHLAHDGWRDTSGRPCTLPDATSGLAVTTIGTPPRAALVHTPSLAAEPGLLGSVLSLVGLAFTDHDTGEQEPVPYAFISYLREDSAEVDRLVAALRAHGVEELRLRLRPRDRRWFLPVRLGPCEIPALELGAGETLEDLHAVDLAEDWDAAVQQLVRAIRGADRPA</sequence>
<keyword evidence="1" id="KW-1133">Transmembrane helix</keyword>
<keyword evidence="1" id="KW-0812">Transmembrane</keyword>
<dbReference type="EMBL" id="BOMN01000112">
    <property type="protein sequence ID" value="GIE24761.1"/>
    <property type="molecule type" value="Genomic_DNA"/>
</dbReference>
<evidence type="ECO:0000313" key="3">
    <source>
        <dbReference type="Proteomes" id="UP000603200"/>
    </source>
</evidence>
<accession>A0ABQ4A1N7</accession>
<keyword evidence="3" id="KW-1185">Reference proteome</keyword>
<evidence type="ECO:0000256" key="1">
    <source>
        <dbReference type="SAM" id="Phobius"/>
    </source>
</evidence>
<comment type="caution">
    <text evidence="2">The sequence shown here is derived from an EMBL/GenBank/DDBJ whole genome shotgun (WGS) entry which is preliminary data.</text>
</comment>
<reference evidence="2 3" key="1">
    <citation type="submission" date="2021-01" db="EMBL/GenBank/DDBJ databases">
        <title>Whole genome shotgun sequence of Actinoplanes humidus NBRC 14915.</title>
        <authorList>
            <person name="Komaki H."/>
            <person name="Tamura T."/>
        </authorList>
    </citation>
    <scope>NUCLEOTIDE SEQUENCE [LARGE SCALE GENOMIC DNA]</scope>
    <source>
        <strain evidence="2 3">NBRC 14915</strain>
    </source>
</reference>
<dbReference type="RefSeq" id="WP_203841753.1">
    <property type="nucleotide sequence ID" value="NZ_BAAATV010000009.1"/>
</dbReference>
<evidence type="ECO:0000313" key="2">
    <source>
        <dbReference type="EMBL" id="GIE24761.1"/>
    </source>
</evidence>
<name>A0ABQ4A1N7_9ACTN</name>
<organism evidence="2 3">
    <name type="scientific">Winogradskya humida</name>
    <dbReference type="NCBI Taxonomy" id="113566"/>
    <lineage>
        <taxon>Bacteria</taxon>
        <taxon>Bacillati</taxon>
        <taxon>Actinomycetota</taxon>
        <taxon>Actinomycetes</taxon>
        <taxon>Micromonosporales</taxon>
        <taxon>Micromonosporaceae</taxon>
        <taxon>Winogradskya</taxon>
    </lineage>
</organism>
<dbReference type="Proteomes" id="UP000603200">
    <property type="component" value="Unassembled WGS sequence"/>
</dbReference>